<reference evidence="13" key="1">
    <citation type="submission" date="2022-06" db="EMBL/GenBank/DDBJ databases">
        <title>Alkalimarinus sp. nov., isolated from gut of a Alitta virens.</title>
        <authorList>
            <person name="Yang A.I."/>
            <person name="Shin N.-R."/>
        </authorList>
    </citation>
    <scope>NUCLEOTIDE SEQUENCE</scope>
    <source>
        <strain evidence="13">A2M4</strain>
    </source>
</reference>
<organism evidence="13 14">
    <name type="scientific">Alkalimarinus alittae</name>
    <dbReference type="NCBI Taxonomy" id="2961619"/>
    <lineage>
        <taxon>Bacteria</taxon>
        <taxon>Pseudomonadati</taxon>
        <taxon>Pseudomonadota</taxon>
        <taxon>Gammaproteobacteria</taxon>
        <taxon>Alteromonadales</taxon>
        <taxon>Alteromonadaceae</taxon>
        <taxon>Alkalimarinus</taxon>
    </lineage>
</organism>
<dbReference type="EC" id="5.6.2.3" evidence="11"/>
<keyword evidence="10 11" id="KW-0413">Isomerase</keyword>
<dbReference type="Gene3D" id="1.10.10.1020">
    <property type="entry name" value="RecBCD complex, subunit RecD, N-terminal domain"/>
    <property type="match status" value="1"/>
</dbReference>
<proteinExistence type="inferred from homology"/>
<evidence type="ECO:0000256" key="10">
    <source>
        <dbReference type="ARBA" id="ARBA00023235"/>
    </source>
</evidence>
<evidence type="ECO:0000256" key="6">
    <source>
        <dbReference type="ARBA" id="ARBA00022839"/>
    </source>
</evidence>
<keyword evidence="1 11" id="KW-0540">Nuclease</keyword>
<feature type="binding site" evidence="11">
    <location>
        <begin position="182"/>
        <end position="189"/>
    </location>
    <ligand>
        <name>ATP</name>
        <dbReference type="ChEBI" id="CHEBI:30616"/>
    </ligand>
</feature>
<comment type="similarity">
    <text evidence="11">Belongs to the RecD family.</text>
</comment>
<evidence type="ECO:0000256" key="3">
    <source>
        <dbReference type="ARBA" id="ARBA00022763"/>
    </source>
</evidence>
<keyword evidence="8 11" id="KW-0238">DNA-binding</keyword>
<dbReference type="NCBIfam" id="TIGR01447">
    <property type="entry name" value="recD"/>
    <property type="match status" value="1"/>
</dbReference>
<keyword evidence="5 11" id="KW-0347">Helicase</keyword>
<dbReference type="PANTHER" id="PTHR43788:SF6">
    <property type="entry name" value="DNA HELICASE B"/>
    <property type="match status" value="1"/>
</dbReference>
<keyword evidence="2 11" id="KW-0547">Nucleotide-binding</keyword>
<dbReference type="CDD" id="cd17933">
    <property type="entry name" value="DEXSc_RecD-like"/>
    <property type="match status" value="1"/>
</dbReference>
<comment type="miscellaneous">
    <text evidence="11">In the RecBCD complex, RecB has a slow 3'-5' helicase, an exonuclease activity and loads RecA onto ssDNA, RecD has a fast 5'-3' helicase activity, while RecC stimulates the ATPase and processivity of the RecB helicase and contributes to recognition of the Chi site.</text>
</comment>
<evidence type="ECO:0000256" key="7">
    <source>
        <dbReference type="ARBA" id="ARBA00022840"/>
    </source>
</evidence>
<dbReference type="Pfam" id="PF13538">
    <property type="entry name" value="UvrD_C_2"/>
    <property type="match status" value="1"/>
</dbReference>
<dbReference type="GO" id="GO:0008854">
    <property type="term" value="F:exodeoxyribonuclease V activity"/>
    <property type="evidence" value="ECO:0007669"/>
    <property type="project" value="UniProtKB-EC"/>
</dbReference>
<dbReference type="InterPro" id="IPR027785">
    <property type="entry name" value="UvrD-like_helicase_C"/>
</dbReference>
<keyword evidence="6 11" id="KW-0269">Exonuclease</keyword>
<dbReference type="InterPro" id="IPR006344">
    <property type="entry name" value="RecD"/>
</dbReference>
<evidence type="ECO:0000256" key="4">
    <source>
        <dbReference type="ARBA" id="ARBA00022801"/>
    </source>
</evidence>
<dbReference type="InterPro" id="IPR049550">
    <property type="entry name" value="RecD_N"/>
</dbReference>
<keyword evidence="4 11" id="KW-0378">Hydrolase</keyword>
<evidence type="ECO:0000256" key="11">
    <source>
        <dbReference type="HAMAP-Rule" id="MF_01487"/>
    </source>
</evidence>
<dbReference type="RefSeq" id="WP_265046110.1">
    <property type="nucleotide sequence ID" value="NZ_CP100390.1"/>
</dbReference>
<dbReference type="InterPro" id="IPR003593">
    <property type="entry name" value="AAA+_ATPase"/>
</dbReference>
<evidence type="ECO:0000313" key="13">
    <source>
        <dbReference type="EMBL" id="UZE94617.1"/>
    </source>
</evidence>
<dbReference type="SMART" id="SM00382">
    <property type="entry name" value="AAA"/>
    <property type="match status" value="1"/>
</dbReference>
<dbReference type="PANTHER" id="PTHR43788">
    <property type="entry name" value="DNA2/NAM7 HELICASE FAMILY MEMBER"/>
    <property type="match status" value="1"/>
</dbReference>
<dbReference type="InterPro" id="IPR050534">
    <property type="entry name" value="Coronavir_polyprotein_1ab"/>
</dbReference>
<comment type="catalytic activity">
    <reaction evidence="11">
        <text>ATP + H2O = ADP + phosphate + H(+)</text>
        <dbReference type="Rhea" id="RHEA:13065"/>
        <dbReference type="ChEBI" id="CHEBI:15377"/>
        <dbReference type="ChEBI" id="CHEBI:15378"/>
        <dbReference type="ChEBI" id="CHEBI:30616"/>
        <dbReference type="ChEBI" id="CHEBI:43474"/>
        <dbReference type="ChEBI" id="CHEBI:456216"/>
        <dbReference type="EC" id="5.6.2.3"/>
    </reaction>
</comment>
<keyword evidence="3 11" id="KW-0227">DNA damage</keyword>
<evidence type="ECO:0000256" key="8">
    <source>
        <dbReference type="ARBA" id="ARBA00023125"/>
    </source>
</evidence>
<protein>
    <recommendedName>
        <fullName evidence="11">RecBCD enzyme subunit RecD</fullName>
        <ecNumber evidence="11">5.6.2.3</ecNumber>
    </recommendedName>
    <alternativeName>
        <fullName evidence="11">DNA 5'-3' helicase subunit RecD</fullName>
    </alternativeName>
    <alternativeName>
        <fullName evidence="11">Exonuclease V subunit RecD</fullName>
        <shortName evidence="11">ExoV subunit RecD</shortName>
    </alternativeName>
    <alternativeName>
        <fullName evidence="11">Helicase/nuclease RecBCD subunit RecD</fullName>
    </alternativeName>
</protein>
<comment type="function">
    <text evidence="11">A helicase/nuclease that prepares dsDNA breaks (DSB) for recombinational DNA repair. Binds to DSBs and unwinds DNA via a highly rapid and processive ATP-dependent bidirectional helicase activity. Unwinds dsDNA until it encounters a Chi (crossover hotspot instigator) sequence from the 3' direction. Cuts ssDNA a few nucleotides 3' to the Chi site. The properties and activities of the enzyme are changed at Chi. The Chi-altered holoenzyme produces a long 3'-ssDNA overhang and facilitates RecA-binding to the ssDNA for homologous DNA recombination and repair. Holoenzyme degrades any linearized DNA that is unable to undergo homologous recombination. In the holoenzyme this subunit has ssDNA-dependent ATPase and 5'-3' helicase activity. When added to pre-assembled RecBC greatly stimulates nuclease activity and augments holoenzyme processivity. Negatively regulates the RecA-loading ability of RecBCD.</text>
</comment>
<keyword evidence="14" id="KW-1185">Reference proteome</keyword>
<dbReference type="HAMAP" id="MF_01487">
    <property type="entry name" value="RecD"/>
    <property type="match status" value="1"/>
</dbReference>
<accession>A0ABY6MXQ2</accession>
<evidence type="ECO:0000256" key="1">
    <source>
        <dbReference type="ARBA" id="ARBA00022722"/>
    </source>
</evidence>
<gene>
    <name evidence="11 13" type="primary">recD</name>
    <name evidence="13" type="ORF">NKI27_11010</name>
</gene>
<dbReference type="InterPro" id="IPR027417">
    <property type="entry name" value="P-loop_NTPase"/>
</dbReference>
<evidence type="ECO:0000256" key="9">
    <source>
        <dbReference type="ARBA" id="ARBA00023204"/>
    </source>
</evidence>
<comment type="subunit">
    <text evidence="11">Heterotrimer of RecB, RecC and RecD. All subunits contribute to DNA-binding.</text>
</comment>
<dbReference type="Pfam" id="PF13245">
    <property type="entry name" value="AAA_19"/>
    <property type="match status" value="1"/>
</dbReference>
<keyword evidence="7 11" id="KW-0067">ATP-binding</keyword>
<dbReference type="CDD" id="cd18809">
    <property type="entry name" value="SF1_C_RecD"/>
    <property type="match status" value="1"/>
</dbReference>
<dbReference type="Gene3D" id="3.40.50.300">
    <property type="entry name" value="P-loop containing nucleotide triphosphate hydrolases"/>
    <property type="match status" value="3"/>
</dbReference>
<keyword evidence="9 11" id="KW-0234">DNA repair</keyword>
<dbReference type="Proteomes" id="UP001163739">
    <property type="component" value="Chromosome"/>
</dbReference>
<feature type="domain" description="AAA+ ATPase" evidence="12">
    <location>
        <begin position="174"/>
        <end position="480"/>
    </location>
</feature>
<dbReference type="InterPro" id="IPR041851">
    <property type="entry name" value="RecD_N_sf"/>
</dbReference>
<evidence type="ECO:0000256" key="5">
    <source>
        <dbReference type="ARBA" id="ARBA00022806"/>
    </source>
</evidence>
<dbReference type="SUPFAM" id="SSF52540">
    <property type="entry name" value="P-loop containing nucleoside triphosphate hydrolases"/>
    <property type="match status" value="2"/>
</dbReference>
<dbReference type="EMBL" id="CP100390">
    <property type="protein sequence ID" value="UZE94617.1"/>
    <property type="molecule type" value="Genomic_DNA"/>
</dbReference>
<evidence type="ECO:0000259" key="12">
    <source>
        <dbReference type="SMART" id="SM00382"/>
    </source>
</evidence>
<evidence type="ECO:0000313" key="14">
    <source>
        <dbReference type="Proteomes" id="UP001163739"/>
    </source>
</evidence>
<sequence length="616" mass="69021">MHNRYGDFISTYSGVKEIDYFLAKSLADVMNRADDELLFFSVLACSQALREGHSCLQLAEWAETTQWEQVTEDDIRTGGYQFPSVVDWEQHLSLLSIAPASTHPIVYECGRLYLRRYWHFEDEVVNAIKKYSHEVSFDHSRASHALAQLFGHDSSSTHSADIDWQKVSVANALGKQFCIVTGGPGTGKTTTVTKLLVALCEVFDEPFIIKMVAPTGKAAQRLTESIGNAKAQLQRQHEFSEQVWSSVPDEAMTIHRLLGVIPRHHQFRFNESNRLSLDILLVDEASMVDLPLMARLFRALPEHARVILLGDSNQLPSVAAGSVLADIAPDPHPGYSKSNAALLNALTGYSIPVTTQTSVDHLTKLTKSYRFKDDGGIGQLAKTIITGDIKASWTLLNEVSDELSLTPQGDFNGWLKQLAESYYFPVSQPKDVNVALQQFSGFRFLAATRGGERGVDAINIAIDRAIKRHLSVPIHTLYYHGCPIMINENSYETGLFNGDIGIIWRHEDRLQAAFPVGDGEVRWLSLSRLPSFELVYAMTIHKTQGSEFNRIAIVLPEYHSPILSRELIYTGVTRAKNGLEINCTKHVWSKSIKKRVSRNSGLFDKLYRDKPQIDLF</sequence>
<dbReference type="Pfam" id="PF21185">
    <property type="entry name" value="RecD_N"/>
    <property type="match status" value="1"/>
</dbReference>
<name>A0ABY6MXQ2_9ALTE</name>
<evidence type="ECO:0000256" key="2">
    <source>
        <dbReference type="ARBA" id="ARBA00022741"/>
    </source>
</evidence>